<dbReference type="GO" id="GO:0000278">
    <property type="term" value="P:mitotic cell cycle"/>
    <property type="evidence" value="ECO:0007669"/>
    <property type="project" value="TreeGrafter"/>
</dbReference>
<dbReference type="SMART" id="SM01075">
    <property type="entry name" value="CDT1"/>
    <property type="match status" value="1"/>
</dbReference>
<evidence type="ECO:0000313" key="6">
    <source>
        <dbReference type="Proteomes" id="UP001150569"/>
    </source>
</evidence>
<dbReference type="SUPFAM" id="SSF46785">
    <property type="entry name" value="Winged helix' DNA-binding domain"/>
    <property type="match status" value="1"/>
</dbReference>
<evidence type="ECO:0000259" key="4">
    <source>
        <dbReference type="SMART" id="SM01075"/>
    </source>
</evidence>
<comment type="similarity">
    <text evidence="1">Belongs to the Cdt1 family.</text>
</comment>
<feature type="compositionally biased region" description="Polar residues" evidence="3">
    <location>
        <begin position="134"/>
        <end position="146"/>
    </location>
</feature>
<evidence type="ECO:0000256" key="3">
    <source>
        <dbReference type="SAM" id="MobiDB-lite"/>
    </source>
</evidence>
<dbReference type="GO" id="GO:0070182">
    <property type="term" value="F:DNA polymerase binding"/>
    <property type="evidence" value="ECO:0007669"/>
    <property type="project" value="TreeGrafter"/>
</dbReference>
<dbReference type="GO" id="GO:0005634">
    <property type="term" value="C:nucleus"/>
    <property type="evidence" value="ECO:0007669"/>
    <property type="project" value="TreeGrafter"/>
</dbReference>
<feature type="domain" description="CDT1 Geminin-binding" evidence="4">
    <location>
        <begin position="292"/>
        <end position="467"/>
    </location>
</feature>
<name>A0A9W8AKA4_9FUNG</name>
<feature type="region of interest" description="Disordered" evidence="3">
    <location>
        <begin position="676"/>
        <end position="695"/>
    </location>
</feature>
<dbReference type="InterPro" id="IPR038090">
    <property type="entry name" value="Cdt1_C_WH_dom_sf"/>
</dbReference>
<dbReference type="InterPro" id="IPR036390">
    <property type="entry name" value="WH_DNA-bd_sf"/>
</dbReference>
<organism evidence="5 6">
    <name type="scientific">Tieghemiomyces parasiticus</name>
    <dbReference type="NCBI Taxonomy" id="78921"/>
    <lineage>
        <taxon>Eukaryota</taxon>
        <taxon>Fungi</taxon>
        <taxon>Fungi incertae sedis</taxon>
        <taxon>Zoopagomycota</taxon>
        <taxon>Kickxellomycotina</taxon>
        <taxon>Dimargaritomycetes</taxon>
        <taxon>Dimargaritales</taxon>
        <taxon>Dimargaritaceae</taxon>
        <taxon>Tieghemiomyces</taxon>
    </lineage>
</organism>
<reference evidence="5" key="1">
    <citation type="submission" date="2022-07" db="EMBL/GenBank/DDBJ databases">
        <title>Phylogenomic reconstructions and comparative analyses of Kickxellomycotina fungi.</title>
        <authorList>
            <person name="Reynolds N.K."/>
            <person name="Stajich J.E."/>
            <person name="Barry K."/>
            <person name="Grigoriev I.V."/>
            <person name="Crous P."/>
            <person name="Smith M.E."/>
        </authorList>
    </citation>
    <scope>NUCLEOTIDE SEQUENCE</scope>
    <source>
        <strain evidence="5">RSA 861</strain>
    </source>
</reference>
<dbReference type="Pfam" id="PF08839">
    <property type="entry name" value="CDT1"/>
    <property type="match status" value="1"/>
</dbReference>
<dbReference type="Gene3D" id="1.10.10.1420">
    <property type="entry name" value="DNA replication factor Cdt1, C-terminal WH domain"/>
    <property type="match status" value="1"/>
</dbReference>
<sequence>MAEKVTTLNHFLSARKANIHRDVTKASPLVPRSDTLPKKRKLVVEDSTTATPPVSAAPKAVTNLRLIGSDESLLPRPRRQSLRKASSVATTPLSATPVRRSLRTRTPTVKAAVPAPVEGTRPTKRRRAEVPVEPQQTTLQFSTPTLPSAPIAPAQPSDPGLVPEAPLAETVVPTSEAVKRSDDAENPFLIPTTRPDILAARQQENAALREAHTLQRYGLKVDSAVPVRATPVPFVLRPPPALPCPTVTVPTEVPQVKLFTTNDTVPSAPAFRKFQHLTSTPASSTAATQLPLPSHCQRLDVTYQALEHTLVFLKGQNQSCVYHRLRKPVENMCRRSFELEQLGQLVTVYPDAYRLEPVRHLHNGQRVASVEIHFGPALNGSTADGTTSSCSAADTHFLHAAFASTELEKRRVHFRHLLLELVHAAHNAFLIRRALPPVTAYTELAHWHPDFSLDTDVPAIPSAELPRLELQTVSQQRVQDLLGRLQSRPVTPKTPVGGTHLPTPTSPMALSAAAAAAAAACPTPPPISCTPTKVATPSSVVLTAPAAPTKVGGGTLSLLDRIRQKEQLRKRADLLVPSEEQTTQRAQLSRLAELADTLSFLFYSSKRTTLRLRELVPKLVDSSPVPITEAEAVQLVSLLARTVPQWCQIAMIAGDTMVKLERTVAVREAKAAIQRRLKGGDGDADETTTRPGTTA</sequence>
<dbReference type="InterPro" id="IPR045173">
    <property type="entry name" value="Cdt1"/>
</dbReference>
<evidence type="ECO:0000256" key="1">
    <source>
        <dbReference type="ARBA" id="ARBA00008356"/>
    </source>
</evidence>
<feature type="region of interest" description="Disordered" evidence="3">
    <location>
        <begin position="71"/>
        <end position="148"/>
    </location>
</feature>
<evidence type="ECO:0000256" key="2">
    <source>
        <dbReference type="ARBA" id="ARBA00023306"/>
    </source>
</evidence>
<accession>A0A9W8AKA4</accession>
<dbReference type="OrthoDB" id="341730at2759"/>
<dbReference type="AlphaFoldDB" id="A0A9W8AKA4"/>
<dbReference type="Pfam" id="PF16679">
    <property type="entry name" value="CDT1_C"/>
    <property type="match status" value="1"/>
</dbReference>
<protein>
    <recommendedName>
        <fullName evidence="4">CDT1 Geminin-binding domain-containing protein</fullName>
    </recommendedName>
</protein>
<dbReference type="GO" id="GO:0071163">
    <property type="term" value="P:DNA replication preinitiation complex assembly"/>
    <property type="evidence" value="ECO:0007669"/>
    <property type="project" value="InterPro"/>
</dbReference>
<proteinExistence type="inferred from homology"/>
<keyword evidence="2" id="KW-0131">Cell cycle</keyword>
<dbReference type="InterPro" id="IPR032054">
    <property type="entry name" value="Cdt1_C"/>
</dbReference>
<dbReference type="GO" id="GO:0003677">
    <property type="term" value="F:DNA binding"/>
    <property type="evidence" value="ECO:0007669"/>
    <property type="project" value="InterPro"/>
</dbReference>
<dbReference type="InterPro" id="IPR014939">
    <property type="entry name" value="CDT1_Gemini-bd-like"/>
</dbReference>
<dbReference type="EMBL" id="JANBPT010000036">
    <property type="protein sequence ID" value="KAJ1929405.1"/>
    <property type="molecule type" value="Genomic_DNA"/>
</dbReference>
<evidence type="ECO:0000313" key="5">
    <source>
        <dbReference type="EMBL" id="KAJ1929405.1"/>
    </source>
</evidence>
<gene>
    <name evidence="5" type="ORF">IWQ60_001208</name>
</gene>
<dbReference type="PANTHER" id="PTHR28637">
    <property type="entry name" value="DNA REPLICATION FACTOR CDT1"/>
    <property type="match status" value="1"/>
</dbReference>
<dbReference type="GO" id="GO:0030174">
    <property type="term" value="P:regulation of DNA-templated DNA replication initiation"/>
    <property type="evidence" value="ECO:0007669"/>
    <property type="project" value="InterPro"/>
</dbReference>
<dbReference type="GO" id="GO:0000076">
    <property type="term" value="P:DNA replication checkpoint signaling"/>
    <property type="evidence" value="ECO:0007669"/>
    <property type="project" value="TreeGrafter"/>
</dbReference>
<keyword evidence="6" id="KW-1185">Reference proteome</keyword>
<dbReference type="Proteomes" id="UP001150569">
    <property type="component" value="Unassembled WGS sequence"/>
</dbReference>
<dbReference type="PANTHER" id="PTHR28637:SF1">
    <property type="entry name" value="DNA REPLICATION FACTOR CDT1"/>
    <property type="match status" value="1"/>
</dbReference>
<comment type="caution">
    <text evidence="5">The sequence shown here is derived from an EMBL/GenBank/DDBJ whole genome shotgun (WGS) entry which is preliminary data.</text>
</comment>